<evidence type="ECO:0008006" key="3">
    <source>
        <dbReference type="Google" id="ProtNLM"/>
    </source>
</evidence>
<name>A0A179DLN9_9SPHI</name>
<accession>A0A179DLN9</accession>
<dbReference type="RefSeq" id="WP_068820661.1">
    <property type="nucleotide sequence ID" value="NZ_LWHJ01000011.1"/>
</dbReference>
<protein>
    <recommendedName>
        <fullName evidence="3">Right handed beta helix domain-containing protein</fullName>
    </recommendedName>
</protein>
<dbReference type="STRING" id="1826909.A5893_00530"/>
<dbReference type="PROSITE" id="PS51257">
    <property type="entry name" value="PROKAR_LIPOPROTEIN"/>
    <property type="match status" value="1"/>
</dbReference>
<dbReference type="EMBL" id="LWHJ01000011">
    <property type="protein sequence ID" value="OAQ41630.1"/>
    <property type="molecule type" value="Genomic_DNA"/>
</dbReference>
<organism evidence="1 2">
    <name type="scientific">Pedobacter psychrophilus</name>
    <dbReference type="NCBI Taxonomy" id="1826909"/>
    <lineage>
        <taxon>Bacteria</taxon>
        <taxon>Pseudomonadati</taxon>
        <taxon>Bacteroidota</taxon>
        <taxon>Sphingobacteriia</taxon>
        <taxon>Sphingobacteriales</taxon>
        <taxon>Sphingobacteriaceae</taxon>
        <taxon>Pedobacter</taxon>
    </lineage>
</organism>
<evidence type="ECO:0000313" key="2">
    <source>
        <dbReference type="Proteomes" id="UP000078459"/>
    </source>
</evidence>
<evidence type="ECO:0000313" key="1">
    <source>
        <dbReference type="EMBL" id="OAQ41630.1"/>
    </source>
</evidence>
<keyword evidence="2" id="KW-1185">Reference proteome</keyword>
<dbReference type="Proteomes" id="UP000078459">
    <property type="component" value="Unassembled WGS sequence"/>
</dbReference>
<sequence>MKNSVLAVLILSFMIFSCRKDDKIDTSPDLKLQFSTDSLLFDTVFTSSGTTNRVLKIFNYNKNSVLVTSLKLAGGTASSFKININGVAADALENIKIRGNDSIYVFVKAFINPNSVNSPFLVEDELQININGNQQKIPIAAYGQNAVYLNKAEINNNTTFLKGKPYIIYDYAIVNPNVVLTVNPGARIYFHKDAKLFISGTLNATGTLTDSITFTSDRTERIYDDEPGQWEGLHFLRPSINNKINFAVVKNALAGIRVDSLSNNTNPKLLITNSIIKNHEVAGVLGYTASITAINNLIYNCGQYLMIGLYGGDYNFYQNTLANFNFNFPRKTPSVYFSDNLNGDANKIYALKAQFFNNIIYGSLQKELDFDKKGNLAFVTDFQNNDIKTDKPDLGPINIYNEDPLFLNSRRENYQIPSNSGIHGKGKDLSTNIYFNDYLNKDLTGKTRVFPSSLGCYEK</sequence>
<dbReference type="AlphaFoldDB" id="A0A179DLN9"/>
<comment type="caution">
    <text evidence="1">The sequence shown here is derived from an EMBL/GenBank/DDBJ whole genome shotgun (WGS) entry which is preliminary data.</text>
</comment>
<gene>
    <name evidence="1" type="ORF">A5893_00530</name>
</gene>
<dbReference type="OrthoDB" id="1111178at2"/>
<reference evidence="1 2" key="2">
    <citation type="submission" date="2016-06" db="EMBL/GenBank/DDBJ databases">
        <title>Pedobacter psychrophilus sp. nov., isolated from Antarctic fragmentary rock.</title>
        <authorList>
            <person name="Svec P."/>
        </authorList>
    </citation>
    <scope>NUCLEOTIDE SEQUENCE [LARGE SCALE GENOMIC DNA]</scope>
    <source>
        <strain evidence="1 2">CCM 8644</strain>
    </source>
</reference>
<proteinExistence type="predicted"/>
<reference evidence="1 2" key="1">
    <citation type="submission" date="2016-04" db="EMBL/GenBank/DDBJ databases">
        <authorList>
            <person name="Evans L.H."/>
            <person name="Alamgir A."/>
            <person name="Owens N."/>
            <person name="Weber N.D."/>
            <person name="Virtaneva K."/>
            <person name="Barbian K."/>
            <person name="Babar A."/>
            <person name="Rosenke K."/>
        </authorList>
    </citation>
    <scope>NUCLEOTIDE SEQUENCE [LARGE SCALE GENOMIC DNA]</scope>
    <source>
        <strain evidence="1 2">CCM 8644</strain>
    </source>
</reference>